<dbReference type="InterPro" id="IPR038570">
    <property type="entry name" value="HicA_sf"/>
</dbReference>
<evidence type="ECO:0000256" key="4">
    <source>
        <dbReference type="ARBA" id="ARBA00022759"/>
    </source>
</evidence>
<reference evidence="8 9" key="1">
    <citation type="submission" date="2018-01" db="EMBL/GenBank/DDBJ databases">
        <title>Draft genome sequence of Jishengella endophytica.</title>
        <authorList>
            <person name="Sahin N."/>
            <person name="Ay H."/>
            <person name="Saygin H."/>
        </authorList>
    </citation>
    <scope>NUCLEOTIDE SEQUENCE [LARGE SCALE GENOMIC DNA]</scope>
    <source>
        <strain evidence="8 9">DSM 45430</strain>
    </source>
</reference>
<accession>A0A2W2DAW3</accession>
<evidence type="ECO:0000256" key="3">
    <source>
        <dbReference type="ARBA" id="ARBA00022722"/>
    </source>
</evidence>
<gene>
    <name evidence="8" type="ORF">C1I93_13000</name>
</gene>
<proteinExistence type="inferred from homology"/>
<dbReference type="RefSeq" id="WP_111243525.1">
    <property type="nucleotide sequence ID" value="NZ_AP023358.1"/>
</dbReference>
<organism evidence="8 9">
    <name type="scientific">Micromonospora endophytica</name>
    <dbReference type="NCBI Taxonomy" id="515350"/>
    <lineage>
        <taxon>Bacteria</taxon>
        <taxon>Bacillati</taxon>
        <taxon>Actinomycetota</taxon>
        <taxon>Actinomycetes</taxon>
        <taxon>Micromonosporales</taxon>
        <taxon>Micromonosporaceae</taxon>
        <taxon>Micromonospora</taxon>
    </lineage>
</organism>
<dbReference type="Pfam" id="PF07927">
    <property type="entry name" value="HicA_toxin"/>
    <property type="match status" value="1"/>
</dbReference>
<dbReference type="InterPro" id="IPR012933">
    <property type="entry name" value="HicA_mRNA_interferase"/>
</dbReference>
<evidence type="ECO:0000256" key="1">
    <source>
        <dbReference type="ARBA" id="ARBA00006620"/>
    </source>
</evidence>
<dbReference type="SUPFAM" id="SSF54786">
    <property type="entry name" value="YcfA/nrd intein domain"/>
    <property type="match status" value="1"/>
</dbReference>
<comment type="similarity">
    <text evidence="1">Belongs to the HicA mRNA interferase family.</text>
</comment>
<evidence type="ECO:0000313" key="8">
    <source>
        <dbReference type="EMBL" id="PZF97047.1"/>
    </source>
</evidence>
<dbReference type="GO" id="GO:0003729">
    <property type="term" value="F:mRNA binding"/>
    <property type="evidence" value="ECO:0007669"/>
    <property type="project" value="InterPro"/>
</dbReference>
<keyword evidence="7" id="KW-0346">Stress response</keyword>
<dbReference type="EMBL" id="POTX01000070">
    <property type="protein sequence ID" value="PZF97047.1"/>
    <property type="molecule type" value="Genomic_DNA"/>
</dbReference>
<dbReference type="Gene3D" id="3.30.920.30">
    <property type="entry name" value="Hypothetical protein"/>
    <property type="match status" value="1"/>
</dbReference>
<dbReference type="Proteomes" id="UP000248627">
    <property type="component" value="Unassembled WGS sequence"/>
</dbReference>
<evidence type="ECO:0000256" key="6">
    <source>
        <dbReference type="ARBA" id="ARBA00022884"/>
    </source>
</evidence>
<name>A0A2W2DAW3_9ACTN</name>
<keyword evidence="5" id="KW-0378">Hydrolase</keyword>
<evidence type="ECO:0000256" key="5">
    <source>
        <dbReference type="ARBA" id="ARBA00022801"/>
    </source>
</evidence>
<sequence length="63" mass="7033">MKRVDLINRIGKAAADAGLSFEKVREGGSHTIYRYGSQNVVIPRHKEINELTARGILRSLGLR</sequence>
<dbReference type="GO" id="GO:0016787">
    <property type="term" value="F:hydrolase activity"/>
    <property type="evidence" value="ECO:0007669"/>
    <property type="project" value="UniProtKB-KW"/>
</dbReference>
<dbReference type="GO" id="GO:0004519">
    <property type="term" value="F:endonuclease activity"/>
    <property type="evidence" value="ECO:0007669"/>
    <property type="project" value="UniProtKB-KW"/>
</dbReference>
<dbReference type="AlphaFoldDB" id="A0A2W2DAW3"/>
<keyword evidence="4" id="KW-0255">Endonuclease</keyword>
<keyword evidence="6" id="KW-0694">RNA-binding</keyword>
<keyword evidence="3" id="KW-0540">Nuclease</keyword>
<comment type="caution">
    <text evidence="8">The sequence shown here is derived from an EMBL/GenBank/DDBJ whole genome shotgun (WGS) entry which is preliminary data.</text>
</comment>
<keyword evidence="9" id="KW-1185">Reference proteome</keyword>
<evidence type="ECO:0000256" key="7">
    <source>
        <dbReference type="ARBA" id="ARBA00023016"/>
    </source>
</evidence>
<evidence type="ECO:0000256" key="2">
    <source>
        <dbReference type="ARBA" id="ARBA00022649"/>
    </source>
</evidence>
<protein>
    <submittedName>
        <fullName evidence="8">Uncharacterized protein</fullName>
    </submittedName>
</protein>
<evidence type="ECO:0000313" key="9">
    <source>
        <dbReference type="Proteomes" id="UP000248627"/>
    </source>
</evidence>
<keyword evidence="2" id="KW-1277">Toxin-antitoxin system</keyword>
<dbReference type="OrthoDB" id="3432003at2"/>